<organism evidence="9 10">
    <name type="scientific">Echinicola arenosa</name>
    <dbReference type="NCBI Taxonomy" id="2774144"/>
    <lineage>
        <taxon>Bacteria</taxon>
        <taxon>Pseudomonadati</taxon>
        <taxon>Bacteroidota</taxon>
        <taxon>Cytophagia</taxon>
        <taxon>Cytophagales</taxon>
        <taxon>Cyclobacteriaceae</taxon>
        <taxon>Echinicola</taxon>
    </lineage>
</organism>
<comment type="catalytic activity">
    <reaction evidence="7">
        <text>Endonucleolytic cleavage of RNA, removing 5'-extranucleotides from tRNA precursor.</text>
        <dbReference type="EC" id="3.1.26.5"/>
    </reaction>
</comment>
<dbReference type="InterPro" id="IPR020568">
    <property type="entry name" value="Ribosomal_Su5_D2-typ_SF"/>
</dbReference>
<comment type="function">
    <text evidence="1 7">RNaseP catalyzes the removal of the 5'-leader sequence from pre-tRNA to produce the mature 5'-terminus. It can also cleave other RNA substrates such as 4.5S RNA. The protein component plays an auxiliary but essential role in vivo by binding to the 5'-leader sequence and broadening the substrate specificity of the ribozyme.</text>
</comment>
<dbReference type="EMBL" id="JACYTQ010000004">
    <property type="protein sequence ID" value="MBD8489900.1"/>
    <property type="molecule type" value="Genomic_DNA"/>
</dbReference>
<dbReference type="PANTHER" id="PTHR33992">
    <property type="entry name" value="RIBONUCLEASE P PROTEIN COMPONENT"/>
    <property type="match status" value="1"/>
</dbReference>
<protein>
    <recommendedName>
        <fullName evidence="7 8">Ribonuclease P protein component</fullName>
        <shortName evidence="7">RNase P protein</shortName>
        <shortName evidence="7">RNaseP protein</shortName>
        <ecNumber evidence="7 8">3.1.26.5</ecNumber>
    </recommendedName>
    <alternativeName>
        <fullName evidence="7">Protein C5</fullName>
    </alternativeName>
</protein>
<evidence type="ECO:0000256" key="3">
    <source>
        <dbReference type="ARBA" id="ARBA00022722"/>
    </source>
</evidence>
<evidence type="ECO:0000313" key="9">
    <source>
        <dbReference type="EMBL" id="MBD8489900.1"/>
    </source>
</evidence>
<dbReference type="InterPro" id="IPR014721">
    <property type="entry name" value="Ribsml_uS5_D2-typ_fold_subgr"/>
</dbReference>
<accession>A0ABR9AM61</accession>
<dbReference type="InterPro" id="IPR000100">
    <property type="entry name" value="RNase_P"/>
</dbReference>
<evidence type="ECO:0000256" key="4">
    <source>
        <dbReference type="ARBA" id="ARBA00022759"/>
    </source>
</evidence>
<sequence>MDYRLPKNERLHSKKLIKELFDKGSSFFLYPFKVLYLSLEEDSETNQVLFSVSKRKIKKAVGRNYIKRRMREAYRLNKSLLLDGENKKKLIAFVYVSSERESFQAIEPKMKKILKRLAAPREKNSKRDEE</sequence>
<evidence type="ECO:0000256" key="5">
    <source>
        <dbReference type="ARBA" id="ARBA00022801"/>
    </source>
</evidence>
<dbReference type="PROSITE" id="PS00648">
    <property type="entry name" value="RIBONUCLEASE_P"/>
    <property type="match status" value="1"/>
</dbReference>
<dbReference type="HAMAP" id="MF_00227">
    <property type="entry name" value="RNase_P"/>
    <property type="match status" value="1"/>
</dbReference>
<keyword evidence="3 7" id="KW-0540">Nuclease</keyword>
<keyword evidence="5 7" id="KW-0378">Hydrolase</keyword>
<evidence type="ECO:0000256" key="6">
    <source>
        <dbReference type="ARBA" id="ARBA00022884"/>
    </source>
</evidence>
<dbReference type="Pfam" id="PF00825">
    <property type="entry name" value="Ribonuclease_P"/>
    <property type="match status" value="1"/>
</dbReference>
<dbReference type="EC" id="3.1.26.5" evidence="7 8"/>
<evidence type="ECO:0000256" key="1">
    <source>
        <dbReference type="ARBA" id="ARBA00002663"/>
    </source>
</evidence>
<evidence type="ECO:0000313" key="10">
    <source>
        <dbReference type="Proteomes" id="UP000647133"/>
    </source>
</evidence>
<dbReference type="RefSeq" id="WP_192010782.1">
    <property type="nucleotide sequence ID" value="NZ_JACYTQ010000004.1"/>
</dbReference>
<dbReference type="Gene3D" id="3.30.230.10">
    <property type="match status" value="1"/>
</dbReference>
<gene>
    <name evidence="7 9" type="primary">rnpA</name>
    <name evidence="9" type="ORF">IFO69_14170</name>
</gene>
<dbReference type="Proteomes" id="UP000647133">
    <property type="component" value="Unassembled WGS sequence"/>
</dbReference>
<dbReference type="InterPro" id="IPR020539">
    <property type="entry name" value="RNase_P_CS"/>
</dbReference>
<dbReference type="GO" id="GO:0004526">
    <property type="term" value="F:ribonuclease P activity"/>
    <property type="evidence" value="ECO:0007669"/>
    <property type="project" value="UniProtKB-EC"/>
</dbReference>
<keyword evidence="4 7" id="KW-0255">Endonuclease</keyword>
<evidence type="ECO:0000256" key="2">
    <source>
        <dbReference type="ARBA" id="ARBA00022694"/>
    </source>
</evidence>
<dbReference type="PANTHER" id="PTHR33992:SF1">
    <property type="entry name" value="RIBONUCLEASE P PROTEIN COMPONENT"/>
    <property type="match status" value="1"/>
</dbReference>
<evidence type="ECO:0000256" key="7">
    <source>
        <dbReference type="HAMAP-Rule" id="MF_00227"/>
    </source>
</evidence>
<reference evidence="9 10" key="1">
    <citation type="submission" date="2020-09" db="EMBL/GenBank/DDBJ databases">
        <title>Echinicola sp. CAU 1574 isolated from sand of Sido Beach.</title>
        <authorList>
            <person name="Kim W."/>
        </authorList>
    </citation>
    <scope>NUCLEOTIDE SEQUENCE [LARGE SCALE GENOMIC DNA]</scope>
    <source>
        <strain evidence="9 10">CAU 1574</strain>
    </source>
</reference>
<proteinExistence type="inferred from homology"/>
<keyword evidence="10" id="KW-1185">Reference proteome</keyword>
<evidence type="ECO:0000256" key="8">
    <source>
        <dbReference type="NCBIfam" id="TIGR00188"/>
    </source>
</evidence>
<comment type="subunit">
    <text evidence="7">Consists of a catalytic RNA component (M1 or rnpB) and a protein subunit.</text>
</comment>
<comment type="similarity">
    <text evidence="7">Belongs to the RnpA family.</text>
</comment>
<dbReference type="SUPFAM" id="SSF54211">
    <property type="entry name" value="Ribosomal protein S5 domain 2-like"/>
    <property type="match status" value="1"/>
</dbReference>
<keyword evidence="6 7" id="KW-0694">RNA-binding</keyword>
<comment type="caution">
    <text evidence="9">The sequence shown here is derived from an EMBL/GenBank/DDBJ whole genome shotgun (WGS) entry which is preliminary data.</text>
</comment>
<keyword evidence="2 7" id="KW-0819">tRNA processing</keyword>
<name>A0ABR9AM61_9BACT</name>
<dbReference type="NCBIfam" id="TIGR00188">
    <property type="entry name" value="rnpA"/>
    <property type="match status" value="1"/>
</dbReference>